<proteinExistence type="predicted"/>
<gene>
    <name evidence="1" type="ORF">TEMA_13990</name>
</gene>
<protein>
    <recommendedName>
        <fullName evidence="3">Histidine kinase/HSP90-like ATPase domain-containing protein</fullName>
    </recommendedName>
</protein>
<dbReference type="EMBL" id="CP101637">
    <property type="protein sequence ID" value="WMT81067.1"/>
    <property type="molecule type" value="Genomic_DNA"/>
</dbReference>
<dbReference type="InterPro" id="IPR036890">
    <property type="entry name" value="HATPase_C_sf"/>
</dbReference>
<organism evidence="1 2">
    <name type="scientific">Terrisporobacter mayombei</name>
    <dbReference type="NCBI Taxonomy" id="1541"/>
    <lineage>
        <taxon>Bacteria</taxon>
        <taxon>Bacillati</taxon>
        <taxon>Bacillota</taxon>
        <taxon>Clostridia</taxon>
        <taxon>Peptostreptococcales</taxon>
        <taxon>Peptostreptococcaceae</taxon>
        <taxon>Terrisporobacter</taxon>
    </lineage>
</organism>
<evidence type="ECO:0000313" key="1">
    <source>
        <dbReference type="EMBL" id="WMT81067.1"/>
    </source>
</evidence>
<dbReference type="SUPFAM" id="SSF55874">
    <property type="entry name" value="ATPase domain of HSP90 chaperone/DNA topoisomerase II/histidine kinase"/>
    <property type="match status" value="1"/>
</dbReference>
<reference evidence="1 2" key="1">
    <citation type="submission" date="2022-07" db="EMBL/GenBank/DDBJ databases">
        <title>Genome sequence of Terrisporobacter mayombei DSM6539.</title>
        <authorList>
            <person name="Boeer T."/>
            <person name="Bengelsdorf F.R."/>
            <person name="Daniel R."/>
            <person name="Poehlein A."/>
        </authorList>
    </citation>
    <scope>NUCLEOTIDE SEQUENCE [LARGE SCALE GENOMIC DNA]</scope>
    <source>
        <strain evidence="1 2">DSM 6539</strain>
    </source>
</reference>
<keyword evidence="2" id="KW-1185">Reference proteome</keyword>
<evidence type="ECO:0008006" key="3">
    <source>
        <dbReference type="Google" id="ProtNLM"/>
    </source>
</evidence>
<evidence type="ECO:0000313" key="2">
    <source>
        <dbReference type="Proteomes" id="UP001235030"/>
    </source>
</evidence>
<name>A0ABY9PZB5_9FIRM</name>
<dbReference type="Proteomes" id="UP001235030">
    <property type="component" value="Chromosome"/>
</dbReference>
<sequence>MVKNLVELHGGKINVKSIVNKGSEFIFSIPIKINEENSQYDVDRKCKHVEICEIEFSDIYSL</sequence>
<accession>A0ABY9PZB5</accession>
<dbReference type="Gene3D" id="3.30.565.10">
    <property type="entry name" value="Histidine kinase-like ATPase, C-terminal domain"/>
    <property type="match status" value="1"/>
</dbReference>